<comment type="caution">
    <text evidence="1">The sequence shown here is derived from an EMBL/GenBank/DDBJ whole genome shotgun (WGS) entry which is preliminary data.</text>
</comment>
<evidence type="ECO:0000313" key="1">
    <source>
        <dbReference type="EMBL" id="GAH22132.1"/>
    </source>
</evidence>
<feature type="non-terminal residue" evidence="1">
    <location>
        <position position="1"/>
    </location>
</feature>
<feature type="non-terminal residue" evidence="1">
    <location>
        <position position="115"/>
    </location>
</feature>
<accession>X1DPL8</accession>
<protein>
    <submittedName>
        <fullName evidence="1">Uncharacterized protein</fullName>
    </submittedName>
</protein>
<gene>
    <name evidence="1" type="ORF">S01H4_65027</name>
</gene>
<dbReference type="Gene3D" id="3.20.20.140">
    <property type="entry name" value="Metal-dependent hydrolases"/>
    <property type="match status" value="1"/>
</dbReference>
<name>X1DPL8_9ZZZZ</name>
<sequence>VGEFTPNVRSLIAYNTDSEIIPTLRYNGILLAQVVPKGGVISGSSSIMALDGWNWEDATYAADDGIHLFWPSFLSPPKWWLGETEWKENESYKSTVQRIENFLNDSKMYSGSADP</sequence>
<dbReference type="AlphaFoldDB" id="X1DPL8"/>
<dbReference type="EMBL" id="BART01039638">
    <property type="protein sequence ID" value="GAH22132.1"/>
    <property type="molecule type" value="Genomic_DNA"/>
</dbReference>
<proteinExistence type="predicted"/>
<reference evidence="1" key="1">
    <citation type="journal article" date="2014" name="Front. Microbiol.">
        <title>High frequency of phylogenetically diverse reductive dehalogenase-homologous genes in deep subseafloor sedimentary metagenomes.</title>
        <authorList>
            <person name="Kawai M."/>
            <person name="Futagami T."/>
            <person name="Toyoda A."/>
            <person name="Takaki Y."/>
            <person name="Nishi S."/>
            <person name="Hori S."/>
            <person name="Arai W."/>
            <person name="Tsubouchi T."/>
            <person name="Morono Y."/>
            <person name="Uchiyama I."/>
            <person name="Ito T."/>
            <person name="Fujiyama A."/>
            <person name="Inagaki F."/>
            <person name="Takami H."/>
        </authorList>
    </citation>
    <scope>NUCLEOTIDE SEQUENCE</scope>
    <source>
        <strain evidence="1">Expedition CK06-06</strain>
    </source>
</reference>
<organism evidence="1">
    <name type="scientific">marine sediment metagenome</name>
    <dbReference type="NCBI Taxonomy" id="412755"/>
    <lineage>
        <taxon>unclassified sequences</taxon>
        <taxon>metagenomes</taxon>
        <taxon>ecological metagenomes</taxon>
    </lineage>
</organism>